<dbReference type="PANTHER" id="PTHR22847:SF637">
    <property type="entry name" value="WD REPEAT DOMAIN 5B"/>
    <property type="match status" value="1"/>
</dbReference>
<keyword evidence="2" id="KW-0677">Repeat</keyword>
<dbReference type="SMART" id="SM00320">
    <property type="entry name" value="WD40"/>
    <property type="match status" value="2"/>
</dbReference>
<dbReference type="PANTHER" id="PTHR22847">
    <property type="entry name" value="WD40 REPEAT PROTEIN"/>
    <property type="match status" value="1"/>
</dbReference>
<proteinExistence type="predicted"/>
<evidence type="ECO:0000256" key="4">
    <source>
        <dbReference type="SAM" id="MobiDB-lite"/>
    </source>
</evidence>
<dbReference type="STRING" id="231916.A0A409YDA6"/>
<gene>
    <name evidence="5" type="ORF">CVT26_015558</name>
</gene>
<evidence type="ECO:0000256" key="3">
    <source>
        <dbReference type="PROSITE-ProRule" id="PRU00221"/>
    </source>
</evidence>
<dbReference type="PROSITE" id="PS00678">
    <property type="entry name" value="WD_REPEATS_1"/>
    <property type="match status" value="1"/>
</dbReference>
<evidence type="ECO:0000313" key="6">
    <source>
        <dbReference type="Proteomes" id="UP000284706"/>
    </source>
</evidence>
<accession>A0A409YDA6</accession>
<dbReference type="EMBL" id="NHYE01000976">
    <property type="protein sequence ID" value="PPR00965.1"/>
    <property type="molecule type" value="Genomic_DNA"/>
</dbReference>
<keyword evidence="6" id="KW-1185">Reference proteome</keyword>
<dbReference type="AlphaFoldDB" id="A0A409YDA6"/>
<feature type="repeat" description="WD" evidence="3">
    <location>
        <begin position="223"/>
        <end position="262"/>
    </location>
</feature>
<dbReference type="Gene3D" id="2.130.10.10">
    <property type="entry name" value="YVTN repeat-like/Quinoprotein amine dehydrogenase"/>
    <property type="match status" value="1"/>
</dbReference>
<dbReference type="InterPro" id="IPR019775">
    <property type="entry name" value="WD40_repeat_CS"/>
</dbReference>
<dbReference type="InterPro" id="IPR001680">
    <property type="entry name" value="WD40_rpt"/>
</dbReference>
<comment type="caution">
    <text evidence="5">The sequence shown here is derived from an EMBL/GenBank/DDBJ whole genome shotgun (WGS) entry which is preliminary data.</text>
</comment>
<organism evidence="5 6">
    <name type="scientific">Gymnopilus dilepis</name>
    <dbReference type="NCBI Taxonomy" id="231916"/>
    <lineage>
        <taxon>Eukaryota</taxon>
        <taxon>Fungi</taxon>
        <taxon>Dikarya</taxon>
        <taxon>Basidiomycota</taxon>
        <taxon>Agaricomycotina</taxon>
        <taxon>Agaricomycetes</taxon>
        <taxon>Agaricomycetidae</taxon>
        <taxon>Agaricales</taxon>
        <taxon>Agaricineae</taxon>
        <taxon>Hymenogastraceae</taxon>
        <taxon>Gymnopilus</taxon>
    </lineage>
</organism>
<dbReference type="Pfam" id="PF00400">
    <property type="entry name" value="WD40"/>
    <property type="match status" value="2"/>
</dbReference>
<name>A0A409YDA6_9AGAR</name>
<evidence type="ECO:0000256" key="1">
    <source>
        <dbReference type="ARBA" id="ARBA00022574"/>
    </source>
</evidence>
<dbReference type="SUPFAM" id="SSF50998">
    <property type="entry name" value="Quinoprotein alcohol dehydrogenase-like"/>
    <property type="match status" value="1"/>
</dbReference>
<evidence type="ECO:0000313" key="5">
    <source>
        <dbReference type="EMBL" id="PPR00965.1"/>
    </source>
</evidence>
<protein>
    <submittedName>
        <fullName evidence="5">Uncharacterized protein</fullName>
    </submittedName>
</protein>
<dbReference type="Proteomes" id="UP000284706">
    <property type="component" value="Unassembled WGS sequence"/>
</dbReference>
<reference evidence="5 6" key="1">
    <citation type="journal article" date="2018" name="Evol. Lett.">
        <title>Horizontal gene cluster transfer increased hallucinogenic mushroom diversity.</title>
        <authorList>
            <person name="Reynolds H.T."/>
            <person name="Vijayakumar V."/>
            <person name="Gluck-Thaler E."/>
            <person name="Korotkin H.B."/>
            <person name="Matheny P.B."/>
            <person name="Slot J.C."/>
        </authorList>
    </citation>
    <scope>NUCLEOTIDE SEQUENCE [LARGE SCALE GENOMIC DNA]</scope>
    <source>
        <strain evidence="5 6">SRW20</strain>
    </source>
</reference>
<evidence type="ECO:0000256" key="2">
    <source>
        <dbReference type="ARBA" id="ARBA00022737"/>
    </source>
</evidence>
<keyword evidence="1 3" id="KW-0853">WD repeat</keyword>
<dbReference type="InParanoid" id="A0A409YDA6"/>
<dbReference type="InterPro" id="IPR011047">
    <property type="entry name" value="Quinoprotein_ADH-like_sf"/>
</dbReference>
<dbReference type="OrthoDB" id="2639794at2759"/>
<feature type="region of interest" description="Disordered" evidence="4">
    <location>
        <begin position="437"/>
        <end position="483"/>
    </location>
</feature>
<feature type="compositionally biased region" description="Basic and acidic residues" evidence="4">
    <location>
        <begin position="471"/>
        <end position="483"/>
    </location>
</feature>
<feature type="repeat" description="WD" evidence="3">
    <location>
        <begin position="197"/>
        <end position="222"/>
    </location>
</feature>
<dbReference type="GO" id="GO:1990234">
    <property type="term" value="C:transferase complex"/>
    <property type="evidence" value="ECO:0007669"/>
    <property type="project" value="UniProtKB-ARBA"/>
</dbReference>
<dbReference type="PROSITE" id="PS50082">
    <property type="entry name" value="WD_REPEATS_2"/>
    <property type="match status" value="2"/>
</dbReference>
<sequence>MSTSSLPPAWENPRQFSLALPFEVDPLKDLSPHLVCSDTHMVLSYENRVYIHSLPSFALIHTMKTGLLRSFEPIRIHRRMLIVVSEEDDSNLLVSLHIWDLARGKLIGTVKTSGDKFGGSESGSWFGHRIEAQVADLDDNAKQWGRSKDLMLILYCEGSHVLETYVLPDKAEQGLSPMLPVTEIHSVHDIYSLTTLGRTVVTGGFDSTVRVWDVITGDCRLVLMGHADCVSDVCLDKSGLYSTSVDGTTRVWDPHSGDCLQVLKMAHVHSNGIRFLDIASSHAHLITIDHIVKAYGSRVGIWNPITGELMHQIATEHTTMAASTFMLGEQCTLVTLEEEEGLTEEWFRFWDTNSGKIFARFPICGSPKYLLKWRGQRLHWSRGRFFLAIVEEDKQWILKVWDFGAKAIEVSTATYANLEATPVEMGKSTYTGFGTKYGTENPEEDLARSSSSADEEAGGPVLTKKRKKGKGEHSTRRLLESRK</sequence>
<dbReference type="InterPro" id="IPR015943">
    <property type="entry name" value="WD40/YVTN_repeat-like_dom_sf"/>
</dbReference>